<evidence type="ECO:0000256" key="1">
    <source>
        <dbReference type="SAM" id="MobiDB-lite"/>
    </source>
</evidence>
<dbReference type="OrthoDB" id="3012298at2759"/>
<name>A0A507DPB7_9FUNG</name>
<comment type="caution">
    <text evidence="4">The sequence shown here is derived from an EMBL/GenBank/DDBJ whole genome shotgun (WGS) entry which is preliminary data.</text>
</comment>
<dbReference type="Proteomes" id="UP000320333">
    <property type="component" value="Unassembled WGS sequence"/>
</dbReference>
<dbReference type="AlphaFoldDB" id="A0A507DPB7"/>
<reference evidence="4 5" key="1">
    <citation type="journal article" date="2019" name="Sci. Rep.">
        <title>Comparative genomics of chytrid fungi reveal insights into the obligate biotrophic and pathogenic lifestyle of Synchytrium endobioticum.</title>
        <authorList>
            <person name="van de Vossenberg B.T.L.H."/>
            <person name="Warris S."/>
            <person name="Nguyen H.D.T."/>
            <person name="van Gent-Pelzer M.P.E."/>
            <person name="Joly D.L."/>
            <person name="van de Geest H.C."/>
            <person name="Bonants P.J.M."/>
            <person name="Smith D.S."/>
            <person name="Levesque C.A."/>
            <person name="van der Lee T.A.J."/>
        </authorList>
    </citation>
    <scope>NUCLEOTIDE SEQUENCE [LARGE SCALE GENOMIC DNA]</scope>
    <source>
        <strain evidence="4 5">CBS 675.73</strain>
    </source>
</reference>
<organism evidence="4 5">
    <name type="scientific">Chytriomyces confervae</name>
    <dbReference type="NCBI Taxonomy" id="246404"/>
    <lineage>
        <taxon>Eukaryota</taxon>
        <taxon>Fungi</taxon>
        <taxon>Fungi incertae sedis</taxon>
        <taxon>Chytridiomycota</taxon>
        <taxon>Chytridiomycota incertae sedis</taxon>
        <taxon>Chytridiomycetes</taxon>
        <taxon>Chytridiales</taxon>
        <taxon>Chytriomycetaceae</taxon>
        <taxon>Chytriomyces</taxon>
    </lineage>
</organism>
<feature type="signal peptide" evidence="2">
    <location>
        <begin position="1"/>
        <end position="24"/>
    </location>
</feature>
<evidence type="ECO:0000256" key="2">
    <source>
        <dbReference type="SAM" id="SignalP"/>
    </source>
</evidence>
<dbReference type="CDD" id="cd00598">
    <property type="entry name" value="GH18_chitinase-like"/>
    <property type="match status" value="1"/>
</dbReference>
<dbReference type="GO" id="GO:0005975">
    <property type="term" value="P:carbohydrate metabolic process"/>
    <property type="evidence" value="ECO:0007669"/>
    <property type="project" value="InterPro"/>
</dbReference>
<protein>
    <recommendedName>
        <fullName evidence="3">GH18 domain-containing protein</fullName>
    </recommendedName>
</protein>
<evidence type="ECO:0000313" key="4">
    <source>
        <dbReference type="EMBL" id="TPX53504.1"/>
    </source>
</evidence>
<keyword evidence="5" id="KW-1185">Reference proteome</keyword>
<sequence>MRTSLFAPLQLAATAFLLAQGIVASPILDRRATCTHGVWRCNDSGSALQQCSYNAAGSLDWIDISVCPSNTVCSLAVYGCVAGVPSKPSTTTAAKTTTSAAVVTTTSKPVATTGQPPVTTSQPPSSSVVPAPPLPAVKKVIYIDNTAGALTGANLAVPGYADNDYNIVIIGFWLDQGPWDSAVSWVNLEPAVRQSYINAYHSAGKRVLVAAFGAAEWPTSANVNPVDSANKLAAFVKQYGLDGADIDWEDNNSLQAGTGEAWLISFQRQLRSLLPSPQYTITHAPQAPYFIGNTNIYPNGGYLAIDKAVGSTIDFYNIQFYNQGPSTRYDTCTTLLSVSGGDWPGTSVFEMSAKGIPLDKIVIGKPITSAGAANTGTMAVGDLAACLREAKGKGWHAGVFGWQFTLDPSGSWIKQLSGSL</sequence>
<dbReference type="PROSITE" id="PS51910">
    <property type="entry name" value="GH18_2"/>
    <property type="match status" value="1"/>
</dbReference>
<evidence type="ECO:0000313" key="5">
    <source>
        <dbReference type="Proteomes" id="UP000320333"/>
    </source>
</evidence>
<proteinExistence type="predicted"/>
<dbReference type="SUPFAM" id="SSF51445">
    <property type="entry name" value="(Trans)glycosidases"/>
    <property type="match status" value="1"/>
</dbReference>
<dbReference type="Pfam" id="PF00704">
    <property type="entry name" value="Glyco_hydro_18"/>
    <property type="match status" value="1"/>
</dbReference>
<feature type="chain" id="PRO_5021235006" description="GH18 domain-containing protein" evidence="2">
    <location>
        <begin position="25"/>
        <end position="420"/>
    </location>
</feature>
<dbReference type="EMBL" id="QEAP01000949">
    <property type="protein sequence ID" value="TPX53504.1"/>
    <property type="molecule type" value="Genomic_DNA"/>
</dbReference>
<feature type="domain" description="GH18" evidence="3">
    <location>
        <begin position="137"/>
        <end position="420"/>
    </location>
</feature>
<accession>A0A507DPB7</accession>
<dbReference type="InterPro" id="IPR017853">
    <property type="entry name" value="GH"/>
</dbReference>
<dbReference type="Gene3D" id="3.20.20.80">
    <property type="entry name" value="Glycosidases"/>
    <property type="match status" value="1"/>
</dbReference>
<keyword evidence="2" id="KW-0732">Signal</keyword>
<gene>
    <name evidence="4" type="ORF">CcCBS67573_g09699</name>
</gene>
<dbReference type="InterPro" id="IPR001223">
    <property type="entry name" value="Glyco_hydro18_cat"/>
</dbReference>
<evidence type="ECO:0000259" key="3">
    <source>
        <dbReference type="PROSITE" id="PS51910"/>
    </source>
</evidence>
<feature type="region of interest" description="Disordered" evidence="1">
    <location>
        <begin position="106"/>
        <end position="129"/>
    </location>
</feature>